<evidence type="ECO:0000259" key="3">
    <source>
        <dbReference type="Pfam" id="PF20151"/>
    </source>
</evidence>
<gene>
    <name evidence="4" type="ORF">GGX14DRAFT_527784</name>
</gene>
<evidence type="ECO:0000256" key="2">
    <source>
        <dbReference type="SAM" id="Phobius"/>
    </source>
</evidence>
<keyword evidence="2" id="KW-1133">Transmembrane helix</keyword>
<keyword evidence="5" id="KW-1185">Reference proteome</keyword>
<sequence length="330" mass="36268">MRGLCLRFSLRTSTDVDPTALLYYDYVLTFQKEIRYIWGEKFRFSTALYICCRYALVANVLYLLAIADKLGSTVRDIDTLAPCDVWYKIIGALSIFGRAAVIAVFVMRTYAVFGRNAWVLAYMGIVGVACVALDITHVPGLHCVGSSTPEMLSILMVIFESSSAVLTTVRCLVAFRAGGGIQTHRNGVMFILFEQGSYIYYSRSTPTAKIHRFSLQPGFLQRLLDAFLLPLSCILTARFILYLREWDAEMTKGGATQVSKLEFRAAAASGSGVLSEIVGIDDFGVDPIVLAAASRGKEKDTELRVGNVPEIDERAAGDSSGHVQSGLYDL</sequence>
<keyword evidence="2" id="KW-0812">Transmembrane</keyword>
<feature type="transmembrane region" description="Helical" evidence="2">
    <location>
        <begin position="85"/>
        <end position="107"/>
    </location>
</feature>
<accession>A0AAD6Y0L2</accession>
<feature type="transmembrane region" description="Helical" evidence="2">
    <location>
        <begin position="119"/>
        <end position="139"/>
    </location>
</feature>
<feature type="transmembrane region" description="Helical" evidence="2">
    <location>
        <begin position="151"/>
        <end position="175"/>
    </location>
</feature>
<feature type="region of interest" description="Disordered" evidence="1">
    <location>
        <begin position="309"/>
        <end position="330"/>
    </location>
</feature>
<evidence type="ECO:0000256" key="1">
    <source>
        <dbReference type="SAM" id="MobiDB-lite"/>
    </source>
</evidence>
<evidence type="ECO:0000313" key="4">
    <source>
        <dbReference type="EMBL" id="KAJ7193588.1"/>
    </source>
</evidence>
<evidence type="ECO:0000313" key="5">
    <source>
        <dbReference type="Proteomes" id="UP001219525"/>
    </source>
</evidence>
<organism evidence="4 5">
    <name type="scientific">Mycena pura</name>
    <dbReference type="NCBI Taxonomy" id="153505"/>
    <lineage>
        <taxon>Eukaryota</taxon>
        <taxon>Fungi</taxon>
        <taxon>Dikarya</taxon>
        <taxon>Basidiomycota</taxon>
        <taxon>Agaricomycotina</taxon>
        <taxon>Agaricomycetes</taxon>
        <taxon>Agaricomycetidae</taxon>
        <taxon>Agaricales</taxon>
        <taxon>Marasmiineae</taxon>
        <taxon>Mycenaceae</taxon>
        <taxon>Mycena</taxon>
    </lineage>
</organism>
<feature type="domain" description="DUF6533" evidence="3">
    <location>
        <begin position="19"/>
        <end position="55"/>
    </location>
</feature>
<dbReference type="AlphaFoldDB" id="A0AAD6Y0L2"/>
<keyword evidence="2" id="KW-0472">Membrane</keyword>
<dbReference type="InterPro" id="IPR045340">
    <property type="entry name" value="DUF6533"/>
</dbReference>
<reference evidence="4" key="1">
    <citation type="submission" date="2023-03" db="EMBL/GenBank/DDBJ databases">
        <title>Massive genome expansion in bonnet fungi (Mycena s.s.) driven by repeated elements and novel gene families across ecological guilds.</title>
        <authorList>
            <consortium name="Lawrence Berkeley National Laboratory"/>
            <person name="Harder C.B."/>
            <person name="Miyauchi S."/>
            <person name="Viragh M."/>
            <person name="Kuo A."/>
            <person name="Thoen E."/>
            <person name="Andreopoulos B."/>
            <person name="Lu D."/>
            <person name="Skrede I."/>
            <person name="Drula E."/>
            <person name="Henrissat B."/>
            <person name="Morin E."/>
            <person name="Kohler A."/>
            <person name="Barry K."/>
            <person name="LaButti K."/>
            <person name="Morin E."/>
            <person name="Salamov A."/>
            <person name="Lipzen A."/>
            <person name="Mereny Z."/>
            <person name="Hegedus B."/>
            <person name="Baldrian P."/>
            <person name="Stursova M."/>
            <person name="Weitz H."/>
            <person name="Taylor A."/>
            <person name="Grigoriev I.V."/>
            <person name="Nagy L.G."/>
            <person name="Martin F."/>
            <person name="Kauserud H."/>
        </authorList>
    </citation>
    <scope>NUCLEOTIDE SEQUENCE</scope>
    <source>
        <strain evidence="4">9144</strain>
    </source>
</reference>
<dbReference type="Pfam" id="PF20151">
    <property type="entry name" value="DUF6533"/>
    <property type="match status" value="1"/>
</dbReference>
<name>A0AAD6Y0L2_9AGAR</name>
<dbReference type="Proteomes" id="UP001219525">
    <property type="component" value="Unassembled WGS sequence"/>
</dbReference>
<protein>
    <recommendedName>
        <fullName evidence="3">DUF6533 domain-containing protein</fullName>
    </recommendedName>
</protein>
<proteinExistence type="predicted"/>
<comment type="caution">
    <text evidence="4">The sequence shown here is derived from an EMBL/GenBank/DDBJ whole genome shotgun (WGS) entry which is preliminary data.</text>
</comment>
<dbReference type="EMBL" id="JARJCW010000106">
    <property type="protein sequence ID" value="KAJ7193588.1"/>
    <property type="molecule type" value="Genomic_DNA"/>
</dbReference>
<feature type="transmembrane region" description="Helical" evidence="2">
    <location>
        <begin position="42"/>
        <end position="65"/>
    </location>
</feature>